<dbReference type="Proteomes" id="UP000179642">
    <property type="component" value="Unassembled WGS sequence"/>
</dbReference>
<evidence type="ECO:0000313" key="1">
    <source>
        <dbReference type="EMBL" id="OIK06085.1"/>
    </source>
</evidence>
<sequence>MSLAPRAVPVHRTTEYEELVARHGTHGQAAVFLASRGRDIEEAAARHRRTRAAPAEVISAVPPTWRQAST</sequence>
<comment type="caution">
    <text evidence="1">The sequence shown here is derived from an EMBL/GenBank/DDBJ whole genome shotgun (WGS) entry which is preliminary data.</text>
</comment>
<dbReference type="AlphaFoldDB" id="A0A1S2QL37"/>
<keyword evidence="2" id="KW-1185">Reference proteome</keyword>
<organism evidence="1 2">
    <name type="scientific">Streptomyces monashensis</name>
    <dbReference type="NCBI Taxonomy" id="1678012"/>
    <lineage>
        <taxon>Bacteria</taxon>
        <taxon>Bacillati</taxon>
        <taxon>Actinomycetota</taxon>
        <taxon>Actinomycetes</taxon>
        <taxon>Kitasatosporales</taxon>
        <taxon>Streptomycetaceae</taxon>
        <taxon>Streptomyces</taxon>
    </lineage>
</organism>
<name>A0A1S2QL37_9ACTN</name>
<gene>
    <name evidence="1" type="ORF">BIV23_08805</name>
</gene>
<reference evidence="1 2" key="1">
    <citation type="submission" date="2016-10" db="EMBL/GenBank/DDBJ databases">
        <title>Genome sequence of Streptomyces sp. MUSC 1.</title>
        <authorList>
            <person name="Lee L.-H."/>
            <person name="Ser H.-L."/>
            <person name="Law J.W.-F."/>
        </authorList>
    </citation>
    <scope>NUCLEOTIDE SEQUENCE [LARGE SCALE GENOMIC DNA]</scope>
    <source>
        <strain evidence="1 2">MUSC 1</strain>
    </source>
</reference>
<accession>A0A1S2QL37</accession>
<protein>
    <submittedName>
        <fullName evidence="1">Uncharacterized protein</fullName>
    </submittedName>
</protein>
<evidence type="ECO:0000313" key="2">
    <source>
        <dbReference type="Proteomes" id="UP000179642"/>
    </source>
</evidence>
<proteinExistence type="predicted"/>
<dbReference type="EMBL" id="MLYO01000016">
    <property type="protein sequence ID" value="OIK06085.1"/>
    <property type="molecule type" value="Genomic_DNA"/>
</dbReference>